<reference evidence="1 2" key="1">
    <citation type="journal article" date="2010" name="Cell">
        <title>The genome of Naegleria gruberi illuminates early eukaryotic versatility.</title>
        <authorList>
            <person name="Fritz-Laylin L.K."/>
            <person name="Prochnik S.E."/>
            <person name="Ginger M.L."/>
            <person name="Dacks J.B."/>
            <person name="Carpenter M.L."/>
            <person name="Field M.C."/>
            <person name="Kuo A."/>
            <person name="Paredez A."/>
            <person name="Chapman J."/>
            <person name="Pham J."/>
            <person name="Shu S."/>
            <person name="Neupane R."/>
            <person name="Cipriano M."/>
            <person name="Mancuso J."/>
            <person name="Tu H."/>
            <person name="Salamov A."/>
            <person name="Lindquist E."/>
            <person name="Shapiro H."/>
            <person name="Lucas S."/>
            <person name="Grigoriev I.V."/>
            <person name="Cande W.Z."/>
            <person name="Fulton C."/>
            <person name="Rokhsar D.S."/>
            <person name="Dawson S.C."/>
        </authorList>
    </citation>
    <scope>NUCLEOTIDE SEQUENCE [LARGE SCALE GENOMIC DNA]</scope>
    <source>
        <strain evidence="1 2">NEG-M</strain>
    </source>
</reference>
<organism evidence="2">
    <name type="scientific">Naegleria gruberi</name>
    <name type="common">Amoeba</name>
    <dbReference type="NCBI Taxonomy" id="5762"/>
    <lineage>
        <taxon>Eukaryota</taxon>
        <taxon>Discoba</taxon>
        <taxon>Heterolobosea</taxon>
        <taxon>Tetramitia</taxon>
        <taxon>Eutetramitia</taxon>
        <taxon>Vahlkampfiidae</taxon>
        <taxon>Naegleria</taxon>
    </lineage>
</organism>
<evidence type="ECO:0000313" key="2">
    <source>
        <dbReference type="Proteomes" id="UP000006671"/>
    </source>
</evidence>
<dbReference type="AlphaFoldDB" id="D2V6J7"/>
<dbReference type="Proteomes" id="UP000006671">
    <property type="component" value="Unassembled WGS sequence"/>
</dbReference>
<accession>D2V6J7</accession>
<dbReference type="KEGG" id="ngr:NAEGRDRAFT_78790"/>
<protein>
    <submittedName>
        <fullName evidence="1">Uncharacterized protein</fullName>
    </submittedName>
</protein>
<dbReference type="RefSeq" id="XP_002680332.1">
    <property type="nucleotide sequence ID" value="XM_002680286.1"/>
</dbReference>
<evidence type="ECO:0000313" key="1">
    <source>
        <dbReference type="EMBL" id="EFC47588.1"/>
    </source>
</evidence>
<dbReference type="VEuPathDB" id="AmoebaDB:NAEGRDRAFT_78790"/>
<dbReference type="InParanoid" id="D2V6J7"/>
<gene>
    <name evidence="1" type="ORF">NAEGRDRAFT_78790</name>
</gene>
<name>D2V6J7_NAEGR</name>
<keyword evidence="2" id="KW-1185">Reference proteome</keyword>
<proteinExistence type="predicted"/>
<dbReference type="EMBL" id="GG738854">
    <property type="protein sequence ID" value="EFC47588.1"/>
    <property type="molecule type" value="Genomic_DNA"/>
</dbReference>
<sequence length="153" mass="16878">MALNHQPANPAMMGLPATTIVPTSNTSEQVDKNLHSYSFPNNSKINKTKKTLKRKQSIVTRDTMSVVSSNFAKSDKCENSKSSFGGSPNFSLLANTNEDDNQIIDECTMSELSNQSNTSSDSHASEQQNGAYVGRRYSFLDVDMESILKFKLN</sequence>
<dbReference type="GeneID" id="8861646"/>